<organism evidence="1">
    <name type="scientific">Anguilla anguilla</name>
    <name type="common">European freshwater eel</name>
    <name type="synonym">Muraena anguilla</name>
    <dbReference type="NCBI Taxonomy" id="7936"/>
    <lineage>
        <taxon>Eukaryota</taxon>
        <taxon>Metazoa</taxon>
        <taxon>Chordata</taxon>
        <taxon>Craniata</taxon>
        <taxon>Vertebrata</taxon>
        <taxon>Euteleostomi</taxon>
        <taxon>Actinopterygii</taxon>
        <taxon>Neopterygii</taxon>
        <taxon>Teleostei</taxon>
        <taxon>Anguilliformes</taxon>
        <taxon>Anguillidae</taxon>
        <taxon>Anguilla</taxon>
    </lineage>
</organism>
<dbReference type="EMBL" id="GBXM01084700">
    <property type="protein sequence ID" value="JAH23877.1"/>
    <property type="molecule type" value="Transcribed_RNA"/>
</dbReference>
<reference evidence="1" key="1">
    <citation type="submission" date="2014-11" db="EMBL/GenBank/DDBJ databases">
        <authorList>
            <person name="Amaro Gonzalez C."/>
        </authorList>
    </citation>
    <scope>NUCLEOTIDE SEQUENCE</scope>
</reference>
<proteinExistence type="predicted"/>
<protein>
    <submittedName>
        <fullName evidence="1">Uncharacterized protein</fullName>
    </submittedName>
</protein>
<name>A0A0E9R542_ANGAN</name>
<sequence length="52" mass="5933">MYACTHSRAHGHARKHTCMQARARTHTLARTPTTLQFEVTSRHTDRVTPCSI</sequence>
<reference evidence="1" key="2">
    <citation type="journal article" date="2015" name="Fish Shellfish Immunol.">
        <title>Early steps in the European eel (Anguilla anguilla)-Vibrio vulnificus interaction in the gills: Role of the RtxA13 toxin.</title>
        <authorList>
            <person name="Callol A."/>
            <person name="Pajuelo D."/>
            <person name="Ebbesson L."/>
            <person name="Teles M."/>
            <person name="MacKenzie S."/>
            <person name="Amaro C."/>
        </authorList>
    </citation>
    <scope>NUCLEOTIDE SEQUENCE</scope>
</reference>
<dbReference type="EMBL" id="GBXM01077843">
    <property type="protein sequence ID" value="JAH30734.1"/>
    <property type="molecule type" value="Transcribed_RNA"/>
</dbReference>
<evidence type="ECO:0000313" key="1">
    <source>
        <dbReference type="EMBL" id="JAH23877.1"/>
    </source>
</evidence>
<dbReference type="AlphaFoldDB" id="A0A0E9R542"/>
<accession>A0A0E9R542</accession>